<keyword evidence="4" id="KW-0418">Kinase</keyword>
<accession>A0ABP0U065</accession>
<keyword evidence="2" id="KW-0808">Transferase</keyword>
<dbReference type="InterPro" id="IPR052059">
    <property type="entry name" value="CR_Ser/Thr_kinase"/>
</dbReference>
<dbReference type="InterPro" id="IPR017441">
    <property type="entry name" value="Protein_kinase_ATP_BS"/>
</dbReference>
<dbReference type="Proteomes" id="UP001497512">
    <property type="component" value="Chromosome 17"/>
</dbReference>
<evidence type="ECO:0000313" key="11">
    <source>
        <dbReference type="Proteomes" id="UP001497512"/>
    </source>
</evidence>
<dbReference type="InterPro" id="IPR001245">
    <property type="entry name" value="Ser-Thr/Tyr_kinase_cat_dom"/>
</dbReference>
<evidence type="ECO:0000256" key="5">
    <source>
        <dbReference type="ARBA" id="ARBA00022840"/>
    </source>
</evidence>
<dbReference type="EMBL" id="OZ019909">
    <property type="protein sequence ID" value="CAK9209450.1"/>
    <property type="molecule type" value="Genomic_DNA"/>
</dbReference>
<dbReference type="Gene3D" id="1.10.510.10">
    <property type="entry name" value="Transferase(Phosphotransferase) domain 1"/>
    <property type="match status" value="1"/>
</dbReference>
<evidence type="ECO:0000256" key="4">
    <source>
        <dbReference type="ARBA" id="ARBA00022777"/>
    </source>
</evidence>
<sequence length="622" mass="67825">MMAGGVHRAAAPAGVVIAGVQQLVALVITTSVLLVGAAVLVAASNVNPSIAADKDVAVMMSSAAAPVQQQQPLISINCSDPSEEQKPECTSPSIDCWQNYISNSSMMNLCKSFTSAADAPPINNSSSSSSSTGPTAGCCSAVRMAWQLWPPRCFCNYIYFQYVQEINRRALPALCLNVTNSSVCHTCSIADPSVVPLATCSSPNPTGKSSTKRVALAIALTITAITVCIIVLVLVYCLRFRYKKKASLRFPDTSQDLDDILKFGGGPTIFSYSVLKTATKNFHIGNKLGEGGFGAVYKGLLPDGTEVAVKQLSVGSKQGNEEFLNEVMFITGVQHRNLVKLRGCCLKDNERLLVYEYLPNKSLYQALFDEEHAVQIDWPTRLRIVLGTARGLAYLHEGCRTRIVHRDIKASNILLDEDYNPKIADFGLARFFLDNQTHVSTRVAGTKGYLAPEYVVRGQLTEKADVFGFGVVVLELVSGRSNFDHRLPTDTPYLLDWSWQLHEKKRLKDIMDPSLLEGPGFSEEEALRVVTIALLCTQSEPTMRPTMTRVVAMLVGDSNTEIPPILKSSKLRPLVLTELPNMSTWNDISNAIKGNNSQLSDDQVSRASMRSGSVSDTTMEPR</sequence>
<keyword evidence="8" id="KW-1133">Transmembrane helix</keyword>
<feature type="transmembrane region" description="Helical" evidence="8">
    <location>
        <begin position="23"/>
        <end position="43"/>
    </location>
</feature>
<gene>
    <name evidence="10" type="ORF">CSSPTR1EN2_LOCUS9739</name>
</gene>
<dbReference type="CDD" id="cd14066">
    <property type="entry name" value="STKc_IRAK"/>
    <property type="match status" value="1"/>
</dbReference>
<keyword evidence="3 6" id="KW-0547">Nucleotide-binding</keyword>
<evidence type="ECO:0000256" key="3">
    <source>
        <dbReference type="ARBA" id="ARBA00022741"/>
    </source>
</evidence>
<dbReference type="PANTHER" id="PTHR47973">
    <property type="entry name" value="CYSTEINE-RICH RECEPTOR-LIKE PROTEIN KINASE 3"/>
    <property type="match status" value="1"/>
</dbReference>
<name>A0ABP0U065_9BRYO</name>
<dbReference type="Gene3D" id="3.30.200.20">
    <property type="entry name" value="Phosphorylase Kinase, domain 1"/>
    <property type="match status" value="1"/>
</dbReference>
<dbReference type="SMART" id="SM00220">
    <property type="entry name" value="S_TKc"/>
    <property type="match status" value="1"/>
</dbReference>
<feature type="binding site" evidence="6">
    <location>
        <position position="310"/>
    </location>
    <ligand>
        <name>ATP</name>
        <dbReference type="ChEBI" id="CHEBI:30616"/>
    </ligand>
</feature>
<evidence type="ECO:0000313" key="10">
    <source>
        <dbReference type="EMBL" id="CAK9209450.1"/>
    </source>
</evidence>
<feature type="transmembrane region" description="Helical" evidence="8">
    <location>
        <begin position="214"/>
        <end position="238"/>
    </location>
</feature>
<evidence type="ECO:0000256" key="2">
    <source>
        <dbReference type="ARBA" id="ARBA00022679"/>
    </source>
</evidence>
<proteinExistence type="predicted"/>
<organism evidence="10 11">
    <name type="scientific">Sphagnum troendelagicum</name>
    <dbReference type="NCBI Taxonomy" id="128251"/>
    <lineage>
        <taxon>Eukaryota</taxon>
        <taxon>Viridiplantae</taxon>
        <taxon>Streptophyta</taxon>
        <taxon>Embryophyta</taxon>
        <taxon>Bryophyta</taxon>
        <taxon>Sphagnophytina</taxon>
        <taxon>Sphagnopsida</taxon>
        <taxon>Sphagnales</taxon>
        <taxon>Sphagnaceae</taxon>
        <taxon>Sphagnum</taxon>
    </lineage>
</organism>
<evidence type="ECO:0000256" key="1">
    <source>
        <dbReference type="ARBA" id="ARBA00022527"/>
    </source>
</evidence>
<dbReference type="PROSITE" id="PS50011">
    <property type="entry name" value="PROTEIN_KINASE_DOM"/>
    <property type="match status" value="1"/>
</dbReference>
<evidence type="ECO:0000256" key="7">
    <source>
        <dbReference type="SAM" id="MobiDB-lite"/>
    </source>
</evidence>
<dbReference type="PROSITE" id="PS00108">
    <property type="entry name" value="PROTEIN_KINASE_ST"/>
    <property type="match status" value="1"/>
</dbReference>
<feature type="region of interest" description="Disordered" evidence="7">
    <location>
        <begin position="595"/>
        <end position="622"/>
    </location>
</feature>
<dbReference type="InterPro" id="IPR000719">
    <property type="entry name" value="Prot_kinase_dom"/>
</dbReference>
<dbReference type="InterPro" id="IPR008271">
    <property type="entry name" value="Ser/Thr_kinase_AS"/>
</dbReference>
<dbReference type="InterPro" id="IPR011009">
    <property type="entry name" value="Kinase-like_dom_sf"/>
</dbReference>
<evidence type="ECO:0000256" key="8">
    <source>
        <dbReference type="SAM" id="Phobius"/>
    </source>
</evidence>
<dbReference type="Pfam" id="PF07714">
    <property type="entry name" value="PK_Tyr_Ser-Thr"/>
    <property type="match status" value="1"/>
</dbReference>
<evidence type="ECO:0000259" key="9">
    <source>
        <dbReference type="PROSITE" id="PS50011"/>
    </source>
</evidence>
<protein>
    <recommendedName>
        <fullName evidence="9">Protein kinase domain-containing protein</fullName>
    </recommendedName>
</protein>
<keyword evidence="1" id="KW-0723">Serine/threonine-protein kinase</keyword>
<dbReference type="SUPFAM" id="SSF56112">
    <property type="entry name" value="Protein kinase-like (PK-like)"/>
    <property type="match status" value="1"/>
</dbReference>
<keyword evidence="8" id="KW-0472">Membrane</keyword>
<dbReference type="PROSITE" id="PS00107">
    <property type="entry name" value="PROTEIN_KINASE_ATP"/>
    <property type="match status" value="1"/>
</dbReference>
<keyword evidence="5 6" id="KW-0067">ATP-binding</keyword>
<evidence type="ECO:0000256" key="6">
    <source>
        <dbReference type="PROSITE-ProRule" id="PRU10141"/>
    </source>
</evidence>
<feature type="domain" description="Protein kinase" evidence="9">
    <location>
        <begin position="282"/>
        <end position="566"/>
    </location>
</feature>
<reference evidence="10" key="1">
    <citation type="submission" date="2024-02" db="EMBL/GenBank/DDBJ databases">
        <authorList>
            <consortium name="ELIXIR-Norway"/>
            <consortium name="Elixir Norway"/>
        </authorList>
    </citation>
    <scope>NUCLEOTIDE SEQUENCE</scope>
</reference>
<keyword evidence="8" id="KW-0812">Transmembrane</keyword>
<keyword evidence="11" id="KW-1185">Reference proteome</keyword>